<sequence length="41" mass="5036">MRISFLQFLFLVFLGLLFFSDLPKLIKLIEQKIKMYRKKTK</sequence>
<dbReference type="AlphaFoldDB" id="A0A7T1TUR6"/>
<geneLocation type="mitochondrion" evidence="1"/>
<reference evidence="1" key="1">
    <citation type="journal article" date="2019" name="Mitochondrial DNA Part B Resour">
        <title>Next-generation sequencing yields the complete organellar genomes of kelp Lessonia flavicans (Lessoniaceae, Phaeophyceae) from the Sub-Antarctic ecoregion of Magallanes, Chile.</title>
        <authorList>
            <person name="Bustamante D.E."/>
            <person name="Mansilla A."/>
            <person name="Calderon M.S."/>
            <person name="Rosenfeld S."/>
            <person name="Rodriguez J.P."/>
            <person name="Mendez F."/>
            <person name="Bahamonde F."/>
            <person name="Gerard K."/>
            <person name="Lopez Z."/>
            <person name="Ceroni C."/>
            <person name="Aros V."/>
            <person name="Perez C."/>
        </authorList>
    </citation>
    <scope>NUCLEOTIDE SEQUENCE</scope>
</reference>
<protein>
    <submittedName>
        <fullName evidence="1">Uncharacterized protein</fullName>
    </submittedName>
</protein>
<accession>A0A7T1TUR6</accession>
<organism evidence="1">
    <name type="scientific">Lessonia flavicans</name>
    <dbReference type="NCBI Taxonomy" id="169771"/>
    <lineage>
        <taxon>Eukaryota</taxon>
        <taxon>Sar</taxon>
        <taxon>Stramenopiles</taxon>
        <taxon>Ochrophyta</taxon>
        <taxon>PX clade</taxon>
        <taxon>Phaeophyceae</taxon>
        <taxon>Laminariales</taxon>
        <taxon>Lessoniaceae</taxon>
        <taxon>Lessonia</taxon>
    </lineage>
</organism>
<gene>
    <name evidence="1" type="primary">orf41</name>
</gene>
<proteinExistence type="predicted"/>
<evidence type="ECO:0000313" key="1">
    <source>
        <dbReference type="EMBL" id="QPP20343.1"/>
    </source>
</evidence>
<dbReference type="RefSeq" id="YP_010127816.1">
    <property type="nucleotide sequence ID" value="NC_056287.1"/>
</dbReference>
<name>A0A7T1TUR6_9PHAE</name>
<keyword evidence="1" id="KW-0496">Mitochondrion</keyword>
<dbReference type="GeneID" id="65334425"/>
<dbReference type="EMBL" id="MN561186">
    <property type="protein sequence ID" value="QPP20343.1"/>
    <property type="molecule type" value="Genomic_DNA"/>
</dbReference>